<dbReference type="AlphaFoldDB" id="A0A9X1Y7K9"/>
<sequence>MRTLRRLLAALLGLGMLALLAALAIPHLPPRWNPLAPLDLRAPPNLLTGWKLARLGADPAACLAAFAASDLALPRLPDVRAGGDCVVSPAVRLEPGATLLRPAGPVGTCRLAAAWEMFARHSLQPAAQDAFGQPVVAVRHVGTFACRDVAGTARRSRHATADAIDVAGFTLRDGRQVSVLGQWSDAGPAGQFLRAAHAGACRWFGTVLGPDYNAAHRDHFHLDVGGWHACR</sequence>
<organism evidence="2 3">
    <name type="scientific">Roseomonas acroporae</name>
    <dbReference type="NCBI Taxonomy" id="2937791"/>
    <lineage>
        <taxon>Bacteria</taxon>
        <taxon>Pseudomonadati</taxon>
        <taxon>Pseudomonadota</taxon>
        <taxon>Alphaproteobacteria</taxon>
        <taxon>Acetobacterales</taxon>
        <taxon>Roseomonadaceae</taxon>
        <taxon>Roseomonas</taxon>
    </lineage>
</organism>
<dbReference type="RefSeq" id="WP_248667094.1">
    <property type="nucleotide sequence ID" value="NZ_JALPRX010000046.1"/>
</dbReference>
<protein>
    <submittedName>
        <fullName evidence="2">Extensin family protein</fullName>
    </submittedName>
</protein>
<gene>
    <name evidence="2" type="ORF">M0638_11315</name>
</gene>
<accession>A0A9X1Y7K9</accession>
<dbReference type="Pfam" id="PF06904">
    <property type="entry name" value="Extensin-like_C"/>
    <property type="match status" value="1"/>
</dbReference>
<proteinExistence type="predicted"/>
<keyword evidence="3" id="KW-1185">Reference proteome</keyword>
<feature type="domain" description="Extensin-like C-terminal" evidence="1">
    <location>
        <begin position="61"/>
        <end position="231"/>
    </location>
</feature>
<dbReference type="EMBL" id="JALPRX010000046">
    <property type="protein sequence ID" value="MCK8784971.1"/>
    <property type="molecule type" value="Genomic_DNA"/>
</dbReference>
<name>A0A9X1Y7K9_9PROT</name>
<evidence type="ECO:0000259" key="1">
    <source>
        <dbReference type="Pfam" id="PF06904"/>
    </source>
</evidence>
<reference evidence="2" key="1">
    <citation type="submission" date="2022-04" db="EMBL/GenBank/DDBJ databases">
        <title>Roseomonas acroporae sp. nov., isolated from coral Acropora digitifera.</title>
        <authorList>
            <person name="Sun H."/>
        </authorList>
    </citation>
    <scope>NUCLEOTIDE SEQUENCE</scope>
    <source>
        <strain evidence="2">NAR14</strain>
    </source>
</reference>
<comment type="caution">
    <text evidence="2">The sequence shown here is derived from an EMBL/GenBank/DDBJ whole genome shotgun (WGS) entry which is preliminary data.</text>
</comment>
<evidence type="ECO:0000313" key="2">
    <source>
        <dbReference type="EMBL" id="MCK8784971.1"/>
    </source>
</evidence>
<dbReference type="InterPro" id="IPR009683">
    <property type="entry name" value="Extensin-like_C"/>
</dbReference>
<dbReference type="Proteomes" id="UP001139516">
    <property type="component" value="Unassembled WGS sequence"/>
</dbReference>
<evidence type="ECO:0000313" key="3">
    <source>
        <dbReference type="Proteomes" id="UP001139516"/>
    </source>
</evidence>